<evidence type="ECO:0000256" key="2">
    <source>
        <dbReference type="ARBA" id="ARBA00022630"/>
    </source>
</evidence>
<keyword evidence="2 5" id="KW-0285">Flavoprotein</keyword>
<sequence length="228" mass="25276">MTESLAPRTDYSGDGLDERDLAATPFRQADRWIREAVERASTGADVPEPTALSLATVDELGVPDVRTVLMRFFEPEGLGFVTSLSSTKSRQLVSNPSVAASLTWPSMFRAIRVRGRAERLADEQVSAYFASRPWGSRISAWTSDQSAPIGSRADLEARYAEFAARYPDTGSPADVPRPPGWGGWRIVPHEVEFWGGRRSRLHDRLVFSKIAPGTLDDEQAWSVSRRQP</sequence>
<dbReference type="EC" id="1.4.3.5" evidence="5"/>
<dbReference type="Proteomes" id="UP001499938">
    <property type="component" value="Unassembled WGS sequence"/>
</dbReference>
<dbReference type="PANTHER" id="PTHR10851">
    <property type="entry name" value="PYRIDOXINE-5-PHOSPHATE OXIDASE"/>
    <property type="match status" value="1"/>
</dbReference>
<dbReference type="InterPro" id="IPR019740">
    <property type="entry name" value="Pyridox_Oxase_CS"/>
</dbReference>
<dbReference type="PANTHER" id="PTHR10851:SF0">
    <property type="entry name" value="PYRIDOXINE-5'-PHOSPHATE OXIDASE"/>
    <property type="match status" value="1"/>
</dbReference>
<comment type="subunit">
    <text evidence="5">Homodimer.</text>
</comment>
<comment type="similarity">
    <text evidence="1 5">Belongs to the pyridoxamine 5'-phosphate oxidase family.</text>
</comment>
<keyword evidence="5" id="KW-0664">Pyridoxine biosynthesis</keyword>
<feature type="binding site" evidence="5">
    <location>
        <position position="132"/>
    </location>
    <ligand>
        <name>substrate</name>
    </ligand>
</feature>
<dbReference type="SUPFAM" id="SSF50475">
    <property type="entry name" value="FMN-binding split barrel"/>
    <property type="match status" value="1"/>
</dbReference>
<dbReference type="InterPro" id="IPR011576">
    <property type="entry name" value="Pyridox_Oxase_N"/>
</dbReference>
<dbReference type="PROSITE" id="PS01064">
    <property type="entry name" value="PYRIDOX_OXIDASE"/>
    <property type="match status" value="1"/>
</dbReference>
<keyword evidence="4 5" id="KW-0560">Oxidoreductase</keyword>
<dbReference type="InterPro" id="IPR012349">
    <property type="entry name" value="Split_barrel_FMN-bd"/>
</dbReference>
<comment type="catalytic activity">
    <reaction evidence="5">
        <text>pyridoxine 5'-phosphate + O2 = pyridoxal 5'-phosphate + H2O2</text>
        <dbReference type="Rhea" id="RHEA:15149"/>
        <dbReference type="ChEBI" id="CHEBI:15379"/>
        <dbReference type="ChEBI" id="CHEBI:16240"/>
        <dbReference type="ChEBI" id="CHEBI:58589"/>
        <dbReference type="ChEBI" id="CHEBI:597326"/>
        <dbReference type="EC" id="1.4.3.5"/>
    </reaction>
</comment>
<dbReference type="PIRSF" id="PIRSF000190">
    <property type="entry name" value="Pyd_amn-ph_oxd"/>
    <property type="match status" value="1"/>
</dbReference>
<feature type="binding site" evidence="5">
    <location>
        <begin position="66"/>
        <end position="71"/>
    </location>
    <ligand>
        <name>FMN</name>
        <dbReference type="ChEBI" id="CHEBI:58210"/>
    </ligand>
</feature>
<feature type="binding site" evidence="5">
    <location>
        <begin position="145"/>
        <end position="146"/>
    </location>
    <ligand>
        <name>FMN</name>
        <dbReference type="ChEBI" id="CHEBI:58210"/>
    </ligand>
</feature>
<dbReference type="InterPro" id="IPR019576">
    <property type="entry name" value="Pyridoxamine_oxidase_dimer_C"/>
</dbReference>
<feature type="binding site" evidence="5">
    <location>
        <position position="194"/>
    </location>
    <ligand>
        <name>FMN</name>
        <dbReference type="ChEBI" id="CHEBI:58210"/>
    </ligand>
</feature>
<evidence type="ECO:0000256" key="1">
    <source>
        <dbReference type="ARBA" id="ARBA00007301"/>
    </source>
</evidence>
<comment type="function">
    <text evidence="5">Catalyzes the oxidation of either pyridoxine 5'-phosphate (PNP) or pyridoxamine 5'-phosphate (PMP) into pyridoxal 5'-phosphate (PLP).</text>
</comment>
<feature type="binding site" evidence="5">
    <location>
        <position position="88"/>
    </location>
    <ligand>
        <name>FMN</name>
        <dbReference type="ChEBI" id="CHEBI:58210"/>
    </ligand>
</feature>
<accession>A0ABP4Y157</accession>
<dbReference type="HAMAP" id="MF_01629">
    <property type="entry name" value="PdxH"/>
    <property type="match status" value="1"/>
</dbReference>
<gene>
    <name evidence="5 9" type="primary">pdxH</name>
    <name evidence="9" type="ORF">GCM10009811_22360</name>
</gene>
<dbReference type="NCBIfam" id="NF004231">
    <property type="entry name" value="PRK05679.1"/>
    <property type="match status" value="1"/>
</dbReference>
<evidence type="ECO:0000313" key="9">
    <source>
        <dbReference type="EMBL" id="GAA1797792.1"/>
    </source>
</evidence>
<name>A0ABP4Y157_9MICO</name>
<evidence type="ECO:0000256" key="6">
    <source>
        <dbReference type="SAM" id="MobiDB-lite"/>
    </source>
</evidence>
<feature type="binding site" evidence="5">
    <location>
        <begin position="200"/>
        <end position="202"/>
    </location>
    <ligand>
        <name>substrate</name>
    </ligand>
</feature>
<dbReference type="Pfam" id="PF01243">
    <property type="entry name" value="PNPOx_N"/>
    <property type="match status" value="1"/>
</dbReference>
<comment type="cofactor">
    <cofactor evidence="5">
        <name>FMN</name>
        <dbReference type="ChEBI" id="CHEBI:58210"/>
    </cofactor>
    <text evidence="5">Binds 1 FMN per subunit.</text>
</comment>
<evidence type="ECO:0000259" key="7">
    <source>
        <dbReference type="Pfam" id="PF01243"/>
    </source>
</evidence>
<evidence type="ECO:0000313" key="10">
    <source>
        <dbReference type="Proteomes" id="UP001499938"/>
    </source>
</evidence>
<feature type="binding site" evidence="5">
    <location>
        <position position="71"/>
    </location>
    <ligand>
        <name>substrate</name>
    </ligand>
</feature>
<feature type="region of interest" description="Disordered" evidence="6">
    <location>
        <begin position="1"/>
        <end position="22"/>
    </location>
</feature>
<organism evidence="9 10">
    <name type="scientific">Nostocoides veronense</name>
    <dbReference type="NCBI Taxonomy" id="330836"/>
    <lineage>
        <taxon>Bacteria</taxon>
        <taxon>Bacillati</taxon>
        <taxon>Actinomycetota</taxon>
        <taxon>Actinomycetes</taxon>
        <taxon>Micrococcales</taxon>
        <taxon>Intrasporangiaceae</taxon>
        <taxon>Nostocoides</taxon>
    </lineage>
</organism>
<proteinExistence type="inferred from homology"/>
<reference evidence="10" key="1">
    <citation type="journal article" date="2019" name="Int. J. Syst. Evol. Microbiol.">
        <title>The Global Catalogue of Microorganisms (GCM) 10K type strain sequencing project: providing services to taxonomists for standard genome sequencing and annotation.</title>
        <authorList>
            <consortium name="The Broad Institute Genomics Platform"/>
            <consortium name="The Broad Institute Genome Sequencing Center for Infectious Disease"/>
            <person name="Wu L."/>
            <person name="Ma J."/>
        </authorList>
    </citation>
    <scope>NUCLEOTIDE SEQUENCE [LARGE SCALE GENOMIC DNA]</scope>
    <source>
        <strain evidence="10">JCM 15592</strain>
    </source>
</reference>
<dbReference type="Pfam" id="PF10590">
    <property type="entry name" value="PNP_phzG_C"/>
    <property type="match status" value="1"/>
</dbReference>
<comment type="caution">
    <text evidence="9">The sequence shown here is derived from an EMBL/GenBank/DDBJ whole genome shotgun (WGS) entry which is preliminary data.</text>
</comment>
<comment type="catalytic activity">
    <reaction evidence="5">
        <text>pyridoxamine 5'-phosphate + O2 + H2O = pyridoxal 5'-phosphate + H2O2 + NH4(+)</text>
        <dbReference type="Rhea" id="RHEA:15817"/>
        <dbReference type="ChEBI" id="CHEBI:15377"/>
        <dbReference type="ChEBI" id="CHEBI:15379"/>
        <dbReference type="ChEBI" id="CHEBI:16240"/>
        <dbReference type="ChEBI" id="CHEBI:28938"/>
        <dbReference type="ChEBI" id="CHEBI:58451"/>
        <dbReference type="ChEBI" id="CHEBI:597326"/>
        <dbReference type="EC" id="1.4.3.5"/>
    </reaction>
</comment>
<comment type="caution">
    <text evidence="5">Lacks conserved residue(s) required for the propagation of feature annotation.</text>
</comment>
<evidence type="ECO:0000256" key="4">
    <source>
        <dbReference type="ARBA" id="ARBA00023002"/>
    </source>
</evidence>
<dbReference type="Gene3D" id="2.30.110.10">
    <property type="entry name" value="Electron Transport, Fmn-binding Protein, Chain A"/>
    <property type="match status" value="1"/>
</dbReference>
<dbReference type="InterPro" id="IPR000659">
    <property type="entry name" value="Pyridox_Oxase"/>
</dbReference>
<feature type="domain" description="Pyridoxamine 5'-phosphate oxidase N-terminal" evidence="7">
    <location>
        <begin position="46"/>
        <end position="162"/>
    </location>
</feature>
<comment type="pathway">
    <text evidence="5">Cofactor metabolism; pyridoxal 5'-phosphate salvage; pyridoxal 5'-phosphate from pyridoxine 5'-phosphate: step 1/1.</text>
</comment>
<feature type="binding site" evidence="5">
    <location>
        <position position="128"/>
    </location>
    <ligand>
        <name>substrate</name>
    </ligand>
</feature>
<feature type="binding site" evidence="5">
    <location>
        <position position="136"/>
    </location>
    <ligand>
        <name>substrate</name>
    </ligand>
</feature>
<comment type="pathway">
    <text evidence="5">Cofactor metabolism; pyridoxal 5'-phosphate salvage; pyridoxal 5'-phosphate from pyridoxamine 5'-phosphate: step 1/1.</text>
</comment>
<evidence type="ECO:0000259" key="8">
    <source>
        <dbReference type="Pfam" id="PF10590"/>
    </source>
</evidence>
<feature type="binding site" evidence="5">
    <location>
        <position position="204"/>
    </location>
    <ligand>
        <name>FMN</name>
        <dbReference type="ChEBI" id="CHEBI:58210"/>
    </ligand>
</feature>
<evidence type="ECO:0000256" key="3">
    <source>
        <dbReference type="ARBA" id="ARBA00022643"/>
    </source>
</evidence>
<dbReference type="EMBL" id="BAAAPO010000036">
    <property type="protein sequence ID" value="GAA1797792.1"/>
    <property type="molecule type" value="Genomic_DNA"/>
</dbReference>
<keyword evidence="3 5" id="KW-0288">FMN</keyword>
<evidence type="ECO:0000256" key="5">
    <source>
        <dbReference type="HAMAP-Rule" id="MF_01629"/>
    </source>
</evidence>
<feature type="domain" description="Pyridoxine 5'-phosphate oxidase dimerisation C-terminal" evidence="8">
    <location>
        <begin position="181"/>
        <end position="228"/>
    </location>
</feature>
<dbReference type="NCBIfam" id="TIGR00558">
    <property type="entry name" value="pdxH"/>
    <property type="match status" value="1"/>
</dbReference>
<protein>
    <recommendedName>
        <fullName evidence="5">Pyridoxine/pyridoxamine 5'-phosphate oxidase</fullName>
        <ecNumber evidence="5">1.4.3.5</ecNumber>
    </recommendedName>
    <alternativeName>
        <fullName evidence="5">PNP/PMP oxidase</fullName>
        <shortName evidence="5">PNPOx</shortName>
    </alternativeName>
    <alternativeName>
        <fullName evidence="5">Pyridoxal 5'-phosphate synthase</fullName>
    </alternativeName>
</protein>
<dbReference type="RefSeq" id="WP_344085094.1">
    <property type="nucleotide sequence ID" value="NZ_BAAAPO010000036.1"/>
</dbReference>
<keyword evidence="10" id="KW-1185">Reference proteome</keyword>